<sequence>MRITLTVSEPATRQRRDVLVEVAAGARAGEVLDAVAGLLGSPAPRAAWVDGRRVDPGADAGAAGLRDGCVLSLDAPDRWQEPSLATVDPAVTVRSATGEVQVTRPPRLPGPGRDDVFRLPPPPSAAAHRPFPLLVALTPLAGSVALALVAGSARFLLLGLLSPLSLLAGAWSERRGERGRARAAAAEHRELEARVRAAAAAAATEELARRRLGSPGPDELLATATAPGVRLWERRSGDPDLLELRVGTGELPAEVRIETGDPLGRRRVERPALRDAPVVVPLGRLGVVGLAAAGQGLADWVVAQAAVLHAPAALQVVVLTSGDGADRWAWTRWLPHLRPRLGQDAQALVAVGTKAAARRVGELSALMARRAQSTGSAVAAGVAREPDVMLVVDGARRLRSLPGLAALLREGPAHRISALCLESDERALPEECRAVVARCTDGSLRVSVAGAEPVVGVRADEVSAGWAEQVARALAPLVDATPDDDADLPGSLRLLDVLDAEAPGLGAARADAVRGLWRRTGGRSTRALLGVSLDGAFAVDLRRDGPHALVAGTTGSGKSELLQTLVASLAVANRPDALALVLVDYKGGAAFRECADLPHTAGLVTDLDGALVERALLSLRAELARRERVLAAAGARDLDDHVRRVAEGRATGPALPRLVIVVDEFAALARELPEFVAGLVDLAQRGRSLGISLVLATQRPSGCVSPEIRANASLRIALRVSDAAESSDVIDAPDAASVPRTTPGRGLARLGPGSLVPFQAARVGGRRDVPARTSPSAADSPLASLARPVEPPADRDDPCAGAPSDLALLVAAVRDAAAAEGVGAPPSPWLPPLPDVLPAGALRHSPGAYALADVPARQAQHPVVADLAVLHHLLVVGTARSGRTTALRAYAAALATAHPPSAVHLYALDCAGGGLQPLAALPHTGAVVDRSDPERAARLLDRLVEELRHRQRLLADGAGAAGELPRLVLLVDGWEGFTTSLGEHDSGRPGDALLVLLREGTAAGITAVVAGDRSTVGGRLGGLVAARLVLRLAEPSDYPLAGVPARAVPAGGPLPGRAVPVGVPGLDAPGTTVQLTACGDGTSSDQQRALEALAGSWPATHDRRPFRVDALPGRTTYAAARALRPHRPRHARDTGWALVGVGGDELSALGPELRAGPGTFVVAGPPRSGRSTALVTLARSLVDDGTPVGVVAPRGGPLARLALERGLGSLVGDGARAPGSGGALAALVAQLGPHGAVVVDDGELLRDAHCSEILGELVRGAADGGPALAVGGLAEELCSGFSGWQVELRRGGRGLLLSPQGLVDGDLVGVRVPRSLVGGRVEPGSGLLHLGDGTLQRVRVPAP</sequence>
<keyword evidence="7" id="KW-1185">Reference proteome</keyword>
<keyword evidence="1 3" id="KW-0547">Nucleotide-binding</keyword>
<evidence type="ECO:0000256" key="1">
    <source>
        <dbReference type="ARBA" id="ARBA00022741"/>
    </source>
</evidence>
<feature type="region of interest" description="Disordered" evidence="4">
    <location>
        <begin position="729"/>
        <end position="752"/>
    </location>
</feature>
<evidence type="ECO:0000259" key="5">
    <source>
        <dbReference type="PROSITE" id="PS50901"/>
    </source>
</evidence>
<dbReference type="PANTHER" id="PTHR22683:SF1">
    <property type="entry name" value="TYPE VII SECRETION SYSTEM PROTEIN ESSC"/>
    <property type="match status" value="1"/>
</dbReference>
<feature type="binding site" evidence="3">
    <location>
        <begin position="877"/>
        <end position="884"/>
    </location>
    <ligand>
        <name>ATP</name>
        <dbReference type="ChEBI" id="CHEBI:30616"/>
    </ligand>
</feature>
<dbReference type="CDD" id="cd01127">
    <property type="entry name" value="TrwB_TraG_TraD_VirD4"/>
    <property type="match status" value="1"/>
</dbReference>
<gene>
    <name evidence="6" type="ORF">CLV35_0382</name>
</gene>
<evidence type="ECO:0000313" key="7">
    <source>
        <dbReference type="Proteomes" id="UP000281955"/>
    </source>
</evidence>
<dbReference type="Proteomes" id="UP000281955">
    <property type="component" value="Unassembled WGS sequence"/>
</dbReference>
<feature type="domain" description="FtsK" evidence="5">
    <location>
        <begin position="860"/>
        <end position="1043"/>
    </location>
</feature>
<dbReference type="Pfam" id="PF01580">
    <property type="entry name" value="FtsK_SpoIIIE"/>
    <property type="match status" value="2"/>
</dbReference>
<dbReference type="GO" id="GO:0003677">
    <property type="term" value="F:DNA binding"/>
    <property type="evidence" value="ECO:0007669"/>
    <property type="project" value="InterPro"/>
</dbReference>
<protein>
    <submittedName>
        <fullName evidence="6">S-DNA-T family DNA segregation ATPase FtsK/SpoIIIE</fullName>
    </submittedName>
</protein>
<dbReference type="PROSITE" id="PS50901">
    <property type="entry name" value="FTSK"/>
    <property type="match status" value="2"/>
</dbReference>
<dbReference type="Gene3D" id="3.40.50.300">
    <property type="entry name" value="P-loop containing nucleotide triphosphate hydrolases"/>
    <property type="match status" value="3"/>
</dbReference>
<evidence type="ECO:0000313" key="6">
    <source>
        <dbReference type="EMBL" id="RKS79965.1"/>
    </source>
</evidence>
<evidence type="ECO:0000256" key="4">
    <source>
        <dbReference type="SAM" id="MobiDB-lite"/>
    </source>
</evidence>
<dbReference type="InterPro" id="IPR002543">
    <property type="entry name" value="FtsK_dom"/>
</dbReference>
<dbReference type="InParanoid" id="A0A420XSZ3"/>
<dbReference type="InterPro" id="IPR027417">
    <property type="entry name" value="P-loop_NTPase"/>
</dbReference>
<comment type="caution">
    <text evidence="6">The sequence shown here is derived from an EMBL/GenBank/DDBJ whole genome shotgun (WGS) entry which is preliminary data.</text>
</comment>
<dbReference type="InterPro" id="IPR003593">
    <property type="entry name" value="AAA+_ATPase"/>
</dbReference>
<organism evidence="6 7">
    <name type="scientific">Motilibacter peucedani</name>
    <dbReference type="NCBI Taxonomy" id="598650"/>
    <lineage>
        <taxon>Bacteria</taxon>
        <taxon>Bacillati</taxon>
        <taxon>Actinomycetota</taxon>
        <taxon>Actinomycetes</taxon>
        <taxon>Motilibacterales</taxon>
        <taxon>Motilibacteraceae</taxon>
        <taxon>Motilibacter</taxon>
    </lineage>
</organism>
<dbReference type="EMBL" id="RBWV01000009">
    <property type="protein sequence ID" value="RKS79965.1"/>
    <property type="molecule type" value="Genomic_DNA"/>
</dbReference>
<feature type="region of interest" description="Disordered" evidence="4">
    <location>
        <begin position="764"/>
        <end position="801"/>
    </location>
</feature>
<dbReference type="PANTHER" id="PTHR22683">
    <property type="entry name" value="SPORULATION PROTEIN RELATED"/>
    <property type="match status" value="1"/>
</dbReference>
<proteinExistence type="predicted"/>
<feature type="binding site" evidence="3">
    <location>
        <begin position="552"/>
        <end position="559"/>
    </location>
    <ligand>
        <name>ATP</name>
        <dbReference type="ChEBI" id="CHEBI:30616"/>
    </ligand>
</feature>
<dbReference type="InterPro" id="IPR050206">
    <property type="entry name" value="FtsK/SpoIIIE/SftA"/>
</dbReference>
<feature type="domain" description="FtsK" evidence="5">
    <location>
        <begin position="534"/>
        <end position="727"/>
    </location>
</feature>
<evidence type="ECO:0000256" key="2">
    <source>
        <dbReference type="ARBA" id="ARBA00022840"/>
    </source>
</evidence>
<dbReference type="SMART" id="SM00382">
    <property type="entry name" value="AAA"/>
    <property type="match status" value="3"/>
</dbReference>
<keyword evidence="2 3" id="KW-0067">ATP-binding</keyword>
<reference evidence="6 7" key="1">
    <citation type="submission" date="2018-10" db="EMBL/GenBank/DDBJ databases">
        <title>Genomic Encyclopedia of Archaeal and Bacterial Type Strains, Phase II (KMG-II): from individual species to whole genera.</title>
        <authorList>
            <person name="Goeker M."/>
        </authorList>
    </citation>
    <scope>NUCLEOTIDE SEQUENCE [LARGE SCALE GENOMIC DNA]</scope>
    <source>
        <strain evidence="6 7">RP-AC37</strain>
    </source>
</reference>
<dbReference type="RefSeq" id="WP_121191727.1">
    <property type="nucleotide sequence ID" value="NZ_RBWV01000009.1"/>
</dbReference>
<feature type="compositionally biased region" description="Low complexity" evidence="4">
    <location>
        <begin position="774"/>
        <end position="786"/>
    </location>
</feature>
<accession>A0A420XSZ3</accession>
<dbReference type="SUPFAM" id="SSF52540">
    <property type="entry name" value="P-loop containing nucleoside triphosphate hydrolases"/>
    <property type="match status" value="2"/>
</dbReference>
<evidence type="ECO:0000256" key="3">
    <source>
        <dbReference type="PROSITE-ProRule" id="PRU00289"/>
    </source>
</evidence>
<dbReference type="OrthoDB" id="9807790at2"/>
<dbReference type="GO" id="GO:0005524">
    <property type="term" value="F:ATP binding"/>
    <property type="evidence" value="ECO:0007669"/>
    <property type="project" value="UniProtKB-UniRule"/>
</dbReference>
<name>A0A420XSZ3_9ACTN</name>